<dbReference type="InterPro" id="IPR025824">
    <property type="entry name" value="OB-fold_nuc-bd_dom"/>
</dbReference>
<keyword evidence="4 5" id="KW-0269">Exonuclease</keyword>
<sequence>MSELSTQVYRVSQLTREVRLLLEQGFAQITVSGEISNFSSPSSGHWYFTLKDGQAQVRCALFRHRNQLVRFRPKDGDQVNLRCKVSLYEPRGDFQLIGDYLEPAGQGRLQLAFEQLKQRLASEGLFDLANKQSLPTHPQHITLITSPTGAAIRDLLSVLQRRCPSIAIDLIPVAVQGQEATGQICRALALANRLQQTDVIILGRGGGSLEDLWPFNEESVARAIHASRIPVVSAVGHETDVTISDFVADVRAPTPSAAAELVAPDQQHWHKALRQLGQRLQLAIQRQLQQQQQLLQRYQQRLRHPQQLLQQRAQRLDECEQRLQRLLKKQLSQQQHQLRSLSNRLAQQRPDKRLQQQRLRLEALQQRLQRQPQQLPLQQRQLQQLRQRLTDTQQRCLQQARQQLQQQAQSLHLVSPLATLERGYAIVQTPQGQVLRRADEIQPGQAITIRLHQGRLAAQVQQTLLDSDKT</sequence>
<keyword evidence="2 5" id="KW-0540">Nuclease</keyword>
<evidence type="ECO:0000256" key="2">
    <source>
        <dbReference type="ARBA" id="ARBA00022722"/>
    </source>
</evidence>
<dbReference type="EMBL" id="JBHLZN010000003">
    <property type="protein sequence ID" value="MFB9886799.1"/>
    <property type="molecule type" value="Genomic_DNA"/>
</dbReference>
<comment type="catalytic activity">
    <reaction evidence="5 6">
        <text>Exonucleolytic cleavage in either 5'- to 3'- or 3'- to 5'-direction to yield nucleoside 5'-phosphates.</text>
        <dbReference type="EC" id="3.1.11.6"/>
    </reaction>
</comment>
<dbReference type="Pfam" id="PF13742">
    <property type="entry name" value="tRNA_anti_2"/>
    <property type="match status" value="1"/>
</dbReference>
<gene>
    <name evidence="5 10" type="primary">xseA</name>
    <name evidence="10" type="ORF">ACFFLH_10275</name>
</gene>
<evidence type="ECO:0000256" key="7">
    <source>
        <dbReference type="SAM" id="Coils"/>
    </source>
</evidence>
<evidence type="ECO:0000256" key="6">
    <source>
        <dbReference type="RuleBase" id="RU004355"/>
    </source>
</evidence>
<dbReference type="InterPro" id="IPR003753">
    <property type="entry name" value="Exonuc_VII_L"/>
</dbReference>
<feature type="coiled-coil region" evidence="7">
    <location>
        <begin position="281"/>
        <end position="402"/>
    </location>
</feature>
<keyword evidence="7" id="KW-0175">Coiled coil</keyword>
<dbReference type="RefSeq" id="WP_027312359.1">
    <property type="nucleotide sequence ID" value="NZ_JBHLZN010000003.1"/>
</dbReference>
<evidence type="ECO:0000256" key="3">
    <source>
        <dbReference type="ARBA" id="ARBA00022801"/>
    </source>
</evidence>
<dbReference type="InterPro" id="IPR020579">
    <property type="entry name" value="Exonuc_VII_lsu_C"/>
</dbReference>
<dbReference type="PANTHER" id="PTHR30008:SF0">
    <property type="entry name" value="EXODEOXYRIBONUCLEASE 7 LARGE SUBUNIT"/>
    <property type="match status" value="1"/>
</dbReference>
<comment type="similarity">
    <text evidence="5 6">Belongs to the XseA family.</text>
</comment>
<evidence type="ECO:0000259" key="8">
    <source>
        <dbReference type="Pfam" id="PF02601"/>
    </source>
</evidence>
<dbReference type="EC" id="3.1.11.6" evidence="5"/>
<dbReference type="PANTHER" id="PTHR30008">
    <property type="entry name" value="EXODEOXYRIBONUCLEASE 7 LARGE SUBUNIT"/>
    <property type="match status" value="1"/>
</dbReference>
<comment type="subcellular location">
    <subcellularLocation>
        <location evidence="5 6">Cytoplasm</location>
    </subcellularLocation>
</comment>
<dbReference type="HAMAP" id="MF_00378">
    <property type="entry name" value="Exonuc_7_L"/>
    <property type="match status" value="1"/>
</dbReference>
<evidence type="ECO:0000259" key="9">
    <source>
        <dbReference type="Pfam" id="PF13742"/>
    </source>
</evidence>
<comment type="subunit">
    <text evidence="5">Heterooligomer composed of large and small subunits.</text>
</comment>
<feature type="domain" description="OB-fold nucleic acid binding" evidence="9">
    <location>
        <begin position="9"/>
        <end position="100"/>
    </location>
</feature>
<proteinExistence type="inferred from homology"/>
<comment type="caution">
    <text evidence="10">The sequence shown here is derived from an EMBL/GenBank/DDBJ whole genome shotgun (WGS) entry which is preliminary data.</text>
</comment>
<dbReference type="NCBIfam" id="TIGR00237">
    <property type="entry name" value="xseA"/>
    <property type="match status" value="1"/>
</dbReference>
<organism evidence="10 11">
    <name type="scientific">Balneatrix alpica</name>
    <dbReference type="NCBI Taxonomy" id="75684"/>
    <lineage>
        <taxon>Bacteria</taxon>
        <taxon>Pseudomonadati</taxon>
        <taxon>Pseudomonadota</taxon>
        <taxon>Gammaproteobacteria</taxon>
        <taxon>Oceanospirillales</taxon>
        <taxon>Balneatrichaceae</taxon>
        <taxon>Balneatrix</taxon>
    </lineage>
</organism>
<evidence type="ECO:0000256" key="5">
    <source>
        <dbReference type="HAMAP-Rule" id="MF_00378"/>
    </source>
</evidence>
<keyword evidence="3 5" id="KW-0378">Hydrolase</keyword>
<keyword evidence="1 5" id="KW-0963">Cytoplasm</keyword>
<evidence type="ECO:0000313" key="11">
    <source>
        <dbReference type="Proteomes" id="UP001589628"/>
    </source>
</evidence>
<name>A0ABV5ZFA8_9GAMM</name>
<reference evidence="10 11" key="1">
    <citation type="submission" date="2024-09" db="EMBL/GenBank/DDBJ databases">
        <authorList>
            <person name="Sun Q."/>
            <person name="Mori K."/>
        </authorList>
    </citation>
    <scope>NUCLEOTIDE SEQUENCE [LARGE SCALE GENOMIC DNA]</scope>
    <source>
        <strain evidence="10 11">ATCC 51285</strain>
    </source>
</reference>
<dbReference type="CDD" id="cd04489">
    <property type="entry name" value="ExoVII_LU_OBF"/>
    <property type="match status" value="1"/>
</dbReference>
<keyword evidence="11" id="KW-1185">Reference proteome</keyword>
<protein>
    <recommendedName>
        <fullName evidence="5">Exodeoxyribonuclease 7 large subunit</fullName>
        <ecNumber evidence="5">3.1.11.6</ecNumber>
    </recommendedName>
    <alternativeName>
        <fullName evidence="5">Exodeoxyribonuclease VII large subunit</fullName>
        <shortName evidence="5">Exonuclease VII large subunit</shortName>
    </alternativeName>
</protein>
<dbReference type="Proteomes" id="UP001589628">
    <property type="component" value="Unassembled WGS sequence"/>
</dbReference>
<comment type="function">
    <text evidence="5">Bidirectionally degrades single-stranded DNA into large acid-insoluble oligonucleotides, which are then degraded further into small acid-soluble oligonucleotides.</text>
</comment>
<evidence type="ECO:0000256" key="4">
    <source>
        <dbReference type="ARBA" id="ARBA00022839"/>
    </source>
</evidence>
<dbReference type="Pfam" id="PF02601">
    <property type="entry name" value="Exonuc_VII_L"/>
    <property type="match status" value="1"/>
</dbReference>
<dbReference type="GO" id="GO:0008855">
    <property type="term" value="F:exodeoxyribonuclease VII activity"/>
    <property type="evidence" value="ECO:0007669"/>
    <property type="project" value="UniProtKB-EC"/>
</dbReference>
<feature type="domain" description="Exonuclease VII large subunit C-terminal" evidence="8">
    <location>
        <begin position="125"/>
        <end position="458"/>
    </location>
</feature>
<evidence type="ECO:0000256" key="1">
    <source>
        <dbReference type="ARBA" id="ARBA00022490"/>
    </source>
</evidence>
<evidence type="ECO:0000313" key="10">
    <source>
        <dbReference type="EMBL" id="MFB9886799.1"/>
    </source>
</evidence>
<accession>A0ABV5ZFA8</accession>